<accession>A0AAV6H051</accession>
<evidence type="ECO:0000313" key="3">
    <source>
        <dbReference type="Proteomes" id="UP000823561"/>
    </source>
</evidence>
<keyword evidence="3" id="KW-1185">Reference proteome</keyword>
<evidence type="ECO:0000256" key="1">
    <source>
        <dbReference type="SAM" id="MobiDB-lite"/>
    </source>
</evidence>
<proteinExistence type="predicted"/>
<reference evidence="2" key="1">
    <citation type="submission" date="2020-10" db="EMBL/GenBank/DDBJ databases">
        <title>Chromosome-scale genome assembly of the Allis shad, Alosa alosa.</title>
        <authorList>
            <person name="Margot Z."/>
            <person name="Christophe K."/>
            <person name="Cabau C."/>
            <person name="Louis A."/>
            <person name="Berthelot C."/>
            <person name="Parey E."/>
            <person name="Roest Crollius H."/>
            <person name="Montfort J."/>
            <person name="Robinson-Rechavi M."/>
            <person name="Bucao C."/>
            <person name="Bouchez O."/>
            <person name="Gislard M."/>
            <person name="Lluch J."/>
            <person name="Milhes M."/>
            <person name="Lampietro C."/>
            <person name="Lopez Roques C."/>
            <person name="Donnadieu C."/>
            <person name="Braasch I."/>
            <person name="Desvignes T."/>
            <person name="Postlethwait J."/>
            <person name="Bobe J."/>
            <person name="Guiguen Y."/>
        </authorList>
    </citation>
    <scope>NUCLEOTIDE SEQUENCE</scope>
    <source>
        <strain evidence="2">M-15738</strain>
        <tissue evidence="2">Blood</tissue>
    </source>
</reference>
<evidence type="ECO:0000313" key="2">
    <source>
        <dbReference type="EMBL" id="KAG5280660.1"/>
    </source>
</evidence>
<organism evidence="2 3">
    <name type="scientific">Alosa alosa</name>
    <name type="common">allis shad</name>
    <dbReference type="NCBI Taxonomy" id="278164"/>
    <lineage>
        <taxon>Eukaryota</taxon>
        <taxon>Metazoa</taxon>
        <taxon>Chordata</taxon>
        <taxon>Craniata</taxon>
        <taxon>Vertebrata</taxon>
        <taxon>Euteleostomi</taxon>
        <taxon>Actinopterygii</taxon>
        <taxon>Neopterygii</taxon>
        <taxon>Teleostei</taxon>
        <taxon>Clupei</taxon>
        <taxon>Clupeiformes</taxon>
        <taxon>Clupeoidei</taxon>
        <taxon>Clupeidae</taxon>
        <taxon>Alosa</taxon>
    </lineage>
</organism>
<dbReference type="AlphaFoldDB" id="A0AAV6H051"/>
<comment type="caution">
    <text evidence="2">The sequence shown here is derived from an EMBL/GenBank/DDBJ whole genome shotgun (WGS) entry which is preliminary data.</text>
</comment>
<feature type="region of interest" description="Disordered" evidence="1">
    <location>
        <begin position="1"/>
        <end position="30"/>
    </location>
</feature>
<evidence type="ECO:0008006" key="4">
    <source>
        <dbReference type="Google" id="ProtNLM"/>
    </source>
</evidence>
<protein>
    <recommendedName>
        <fullName evidence="4">Trans-sialidase</fullName>
    </recommendedName>
</protein>
<dbReference type="Proteomes" id="UP000823561">
    <property type="component" value="Chromosome 5"/>
</dbReference>
<name>A0AAV6H051_9TELE</name>
<sequence length="92" mass="9534">MQSHTWGRRVATTTTTTLHPPSISALCSGEASNRREAAGKATRLASSMWATLLVGLLVLCSRDGAAKNASEISPGEELVIAKGKLMAPSVVG</sequence>
<gene>
    <name evidence="2" type="ORF">AALO_G00062590</name>
</gene>
<dbReference type="EMBL" id="JADWDJ010000005">
    <property type="protein sequence ID" value="KAG5280660.1"/>
    <property type="molecule type" value="Genomic_DNA"/>
</dbReference>